<evidence type="ECO:0000256" key="2">
    <source>
        <dbReference type="SAM" id="MobiDB-lite"/>
    </source>
</evidence>
<dbReference type="InterPro" id="IPR001173">
    <property type="entry name" value="Glyco_trans_2-like"/>
</dbReference>
<comment type="caution">
    <text evidence="4">The sequence shown here is derived from an EMBL/GenBank/DDBJ whole genome shotgun (WGS) entry which is preliminary data.</text>
</comment>
<evidence type="ECO:0000313" key="4">
    <source>
        <dbReference type="EMBL" id="MDQ0443010.1"/>
    </source>
</evidence>
<gene>
    <name evidence="4" type="ORF">QO016_002507</name>
</gene>
<dbReference type="PANTHER" id="PTHR43685">
    <property type="entry name" value="GLYCOSYLTRANSFERASE"/>
    <property type="match status" value="1"/>
</dbReference>
<reference evidence="4 5" key="1">
    <citation type="submission" date="2023-07" db="EMBL/GenBank/DDBJ databases">
        <title>Genomic Encyclopedia of Type Strains, Phase IV (KMG-IV): sequencing the most valuable type-strain genomes for metagenomic binning, comparative biology and taxonomic classification.</title>
        <authorList>
            <person name="Goeker M."/>
        </authorList>
    </citation>
    <scope>NUCLEOTIDE SEQUENCE [LARGE SCALE GENOMIC DNA]</scope>
    <source>
        <strain evidence="4 5">DSM 19562</strain>
    </source>
</reference>
<dbReference type="InterPro" id="IPR029044">
    <property type="entry name" value="Nucleotide-diphossugar_trans"/>
</dbReference>
<dbReference type="SUPFAM" id="SSF53448">
    <property type="entry name" value="Nucleotide-diphospho-sugar transferases"/>
    <property type="match status" value="2"/>
</dbReference>
<dbReference type="EMBL" id="JAUSVV010000004">
    <property type="protein sequence ID" value="MDQ0443010.1"/>
    <property type="molecule type" value="Genomic_DNA"/>
</dbReference>
<feature type="domain" description="Glycosyltransferase 2-like" evidence="3">
    <location>
        <begin position="266"/>
        <end position="418"/>
    </location>
</feature>
<feature type="region of interest" description="Disordered" evidence="2">
    <location>
        <begin position="84"/>
        <end position="109"/>
    </location>
</feature>
<dbReference type="InterPro" id="IPR050834">
    <property type="entry name" value="Glycosyltransf_2"/>
</dbReference>
<feature type="coiled-coil region" evidence="1">
    <location>
        <begin position="10"/>
        <end position="62"/>
    </location>
</feature>
<dbReference type="PANTHER" id="PTHR43685:SF2">
    <property type="entry name" value="GLYCOSYLTRANSFERASE 2-LIKE DOMAIN-CONTAINING PROTEIN"/>
    <property type="match status" value="1"/>
</dbReference>
<dbReference type="Pfam" id="PF00535">
    <property type="entry name" value="Glycos_transf_2"/>
    <property type="match status" value="1"/>
</dbReference>
<evidence type="ECO:0000259" key="3">
    <source>
        <dbReference type="Pfam" id="PF00535"/>
    </source>
</evidence>
<proteinExistence type="predicted"/>
<keyword evidence="5" id="KW-1185">Reference proteome</keyword>
<dbReference type="Gene3D" id="3.90.550.10">
    <property type="entry name" value="Spore Coat Polysaccharide Biosynthesis Protein SpsA, Chain A"/>
    <property type="match status" value="2"/>
</dbReference>
<dbReference type="Proteomes" id="UP001236369">
    <property type="component" value="Unassembled WGS sequence"/>
</dbReference>
<evidence type="ECO:0000256" key="1">
    <source>
        <dbReference type="SAM" id="Coils"/>
    </source>
</evidence>
<sequence length="772" mass="86476">MADYNTRTDWRELKRDLDRSERKRQRLEKDFVDQKQADRRQIDDLIQTRATLAGEVNRLSAELARRSAHAANLLETLLETRADLPHPATPSLPSRWQGPLRRNGHSRTQRTRFAEDHALIAASDLFDTRWYLTQYQDVLHAKVDCILHYLEYGAREGRDPNPLFSTSWYLSQNPDVAAAGVNPLVHYINFGEREGRAPSPHVTPEELNDFRAVDGGAPLALTFLLKQSPAAKLAALTAAAHTLTPPQTVGQIAKGVAFAAYEPTISIILPTYNSHPRFLREAIESVLNQTYWKWQLCIVDDGSTETACKEVLAGYNGTDPRITIVFADKNGGIAEASNQALKMAQGEYVGFLDHDDVLAQNALQEVTELLSDHRDTDFVYTDHAMINGRSRFLHPAYKPGWSPELFLVTNYIVHFKVVRTEMMRTIGGFRASTSVIQDLDVSLRLYEAGAKIRHIPQILYFWREHAGSVASGTTAKPAIEKLALRIYDEHLTRRGLLARAEWPIPFQQIRVGGYKLRFPDFTERCDIIVLCRDDEIDLARLQGLAEGPGTELHVIFLGKPVPASVAGSTVRASSVNNQAALHATILETDAEHLVFIRPEARPMTADWLKELVGYLSLSEDIGAVGGKILSDRLKVKAGATVLLDKPMTMDRDEADCRGGYWFTNWIASNVEAVSSALLATRTDVFRRAGGLPVFDFGDAAGLAFCLELRKHGLRVVYNPWSRVVDRARIDTPTDLQNILQKRFGDDAKKDRYYNPNFSRSYPHLVSSPSNVA</sequence>
<name>A0ABU0HL22_9HYPH</name>
<organism evidence="4 5">
    <name type="scientific">Methylobacterium persicinum</name>
    <dbReference type="NCBI Taxonomy" id="374426"/>
    <lineage>
        <taxon>Bacteria</taxon>
        <taxon>Pseudomonadati</taxon>
        <taxon>Pseudomonadota</taxon>
        <taxon>Alphaproteobacteria</taxon>
        <taxon>Hyphomicrobiales</taxon>
        <taxon>Methylobacteriaceae</taxon>
        <taxon>Methylobacterium</taxon>
    </lineage>
</organism>
<accession>A0ABU0HL22</accession>
<keyword evidence="1" id="KW-0175">Coiled coil</keyword>
<dbReference type="CDD" id="cd04184">
    <property type="entry name" value="GT2_RfbC_Mx_like"/>
    <property type="match status" value="1"/>
</dbReference>
<evidence type="ECO:0000313" key="5">
    <source>
        <dbReference type="Proteomes" id="UP001236369"/>
    </source>
</evidence>
<protein>
    <submittedName>
        <fullName evidence="4">Glycosyltransferase involved in cell wall biosynthesis</fullName>
    </submittedName>
</protein>
<dbReference type="RefSeq" id="WP_238252561.1">
    <property type="nucleotide sequence ID" value="NZ_BPQX01000056.1"/>
</dbReference>